<accession>A0AC58MD85</accession>
<reference evidence="2" key="1">
    <citation type="submission" date="2025-08" db="UniProtKB">
        <authorList>
            <consortium name="RefSeq"/>
        </authorList>
    </citation>
    <scope>IDENTIFICATION</scope>
</reference>
<name>A0AC58MD85_CASCN</name>
<evidence type="ECO:0000313" key="2">
    <source>
        <dbReference type="RefSeq" id="XP_073927371.1"/>
    </source>
</evidence>
<evidence type="ECO:0000313" key="1">
    <source>
        <dbReference type="Proteomes" id="UP001732720"/>
    </source>
</evidence>
<keyword evidence="2" id="KW-0378">Hydrolase</keyword>
<gene>
    <name evidence="2" type="primary">Hibch</name>
</gene>
<proteinExistence type="predicted"/>
<organism evidence="1 2">
    <name type="scientific">Castor canadensis</name>
    <name type="common">American beaver</name>
    <dbReference type="NCBI Taxonomy" id="51338"/>
    <lineage>
        <taxon>Eukaryota</taxon>
        <taxon>Metazoa</taxon>
        <taxon>Chordata</taxon>
        <taxon>Craniata</taxon>
        <taxon>Vertebrata</taxon>
        <taxon>Euteleostomi</taxon>
        <taxon>Mammalia</taxon>
        <taxon>Eutheria</taxon>
        <taxon>Euarchontoglires</taxon>
        <taxon>Glires</taxon>
        <taxon>Rodentia</taxon>
        <taxon>Castorimorpha</taxon>
        <taxon>Castoridae</taxon>
        <taxon>Castor</taxon>
    </lineage>
</organism>
<dbReference type="RefSeq" id="XP_073927371.1">
    <property type="nucleotide sequence ID" value="XM_074071270.1"/>
</dbReference>
<protein>
    <submittedName>
        <fullName evidence="2">3-hydroxyisobutyryl-CoA hydrolase, mitochondrial isoform X2</fullName>
    </submittedName>
</protein>
<sequence length="361" mass="40305">MFLAMGRQDLCGLASRFSLFKRTSIILQHLRMSKHTEAAGEVLLERKGCAGVITLNRPKLLNALTQNMIRQIYPQLKKWEQDPDTFLIIIKGAGEKAFCAGGDIKVISEASKAKQRLAQDFFREEYILNNAIGSCQKPYVALIDGITMGGGVGVSVHGQFRVATERTLFAMPETGIGLFPDVGGGYFLPRLQGKLGYFLALTGFRLKGRDVYRAGIATHFVDSGKSKIDRDKSFILVEHMDKINSCFSANTVEQIIQNLQQDGSPFALEQLKVINKMSPTSLKITLRQLMEGSSKTLQEVLTMEYRLSQACMEGHDFHEGVRAVLIDKDQSPKWKPADLQEVTKEDVNNYFKPLGSNDLEF</sequence>
<keyword evidence="1" id="KW-1185">Reference proteome</keyword>
<dbReference type="Proteomes" id="UP001732720">
    <property type="component" value="Chromosome 4"/>
</dbReference>